<reference evidence="1 2" key="3">
    <citation type="submission" date="2020-02" db="EMBL/GenBank/DDBJ databases">
        <title>Flavobacterium profundi sp. nov., isolated from a deep-sea seamount.</title>
        <authorList>
            <person name="Zhang D.-C."/>
        </authorList>
    </citation>
    <scope>NUCLEOTIDE SEQUENCE [LARGE SCALE GENOMIC DNA]</scope>
    <source>
        <strain evidence="1 2">EC11</strain>
    </source>
</reference>
<reference evidence="1 2" key="2">
    <citation type="submission" date="2019-05" db="EMBL/GenBank/DDBJ databases">
        <authorList>
            <person name="Lianzixin W."/>
        </authorList>
    </citation>
    <scope>NUCLEOTIDE SEQUENCE [LARGE SCALE GENOMIC DNA]</scope>
    <source>
        <strain evidence="1 2">EC11</strain>
    </source>
</reference>
<organism evidence="1 2">
    <name type="scientific">Flavobacterium jejuense</name>
    <dbReference type="NCBI Taxonomy" id="1544455"/>
    <lineage>
        <taxon>Bacteria</taxon>
        <taxon>Pseudomonadati</taxon>
        <taxon>Bacteroidota</taxon>
        <taxon>Flavobacteriia</taxon>
        <taxon>Flavobacteriales</taxon>
        <taxon>Flavobacteriaceae</taxon>
        <taxon>Flavobacterium</taxon>
    </lineage>
</organism>
<proteinExistence type="predicted"/>
<evidence type="ECO:0000313" key="1">
    <source>
        <dbReference type="EMBL" id="NHN26005.1"/>
    </source>
</evidence>
<name>A0ABX0ISE2_9FLAO</name>
<protein>
    <submittedName>
        <fullName evidence="1">Uncharacterized protein</fullName>
    </submittedName>
</protein>
<keyword evidence="2" id="KW-1185">Reference proteome</keyword>
<comment type="caution">
    <text evidence="1">The sequence shown here is derived from an EMBL/GenBank/DDBJ whole genome shotgun (WGS) entry which is preliminary data.</text>
</comment>
<dbReference type="Proteomes" id="UP000817854">
    <property type="component" value="Unassembled WGS sequence"/>
</dbReference>
<gene>
    <name evidence="1" type="ORF">FIA58_009995</name>
</gene>
<accession>A0ABX0ISE2</accession>
<reference evidence="2" key="1">
    <citation type="submission" date="2019-05" db="EMBL/GenBank/DDBJ databases">
        <title>Flavobacterium profundi sp. nov., isolated from a deep-sea seamount.</title>
        <authorList>
            <person name="Zhang D.-C."/>
        </authorList>
    </citation>
    <scope>NUCLEOTIDE SEQUENCE [LARGE SCALE GENOMIC DNA]</scope>
    <source>
        <strain evidence="2">EC11</strain>
    </source>
</reference>
<sequence>MTIDNLTPYNADFWNFLRTNLKKAFKNTALHFNFMIYPTEISIHSIAKKTKTTAPTLINAKIVFFIDDTNEMEYVTKISLGSNSRKAYSNTKGTAISKCFPISKPFSEWIKIEELRKEIRIDLL</sequence>
<dbReference type="EMBL" id="VEVQ02000005">
    <property type="protein sequence ID" value="NHN26005.1"/>
    <property type="molecule type" value="Genomic_DNA"/>
</dbReference>
<evidence type="ECO:0000313" key="2">
    <source>
        <dbReference type="Proteomes" id="UP000817854"/>
    </source>
</evidence>
<dbReference type="RefSeq" id="WP_140962336.1">
    <property type="nucleotide sequence ID" value="NZ_VEVQ02000005.1"/>
</dbReference>